<keyword evidence="2" id="KW-0378">Hydrolase</keyword>
<dbReference type="PANTHER" id="PTHR13136">
    <property type="entry name" value="TESTIS DEVELOPMENT PROTEIN PRTD"/>
    <property type="match status" value="1"/>
</dbReference>
<feature type="domain" description="KANL3/Tex30 alpha/beta hydrolase-like" evidence="1">
    <location>
        <begin position="21"/>
        <end position="211"/>
    </location>
</feature>
<dbReference type="InterPro" id="IPR046879">
    <property type="entry name" value="KANL3/Tex30_Abhydrolase"/>
</dbReference>
<evidence type="ECO:0000313" key="3">
    <source>
        <dbReference type="Proteomes" id="UP000319771"/>
    </source>
</evidence>
<dbReference type="EMBL" id="VBPB01000052">
    <property type="protein sequence ID" value="TMQ73677.1"/>
    <property type="molecule type" value="Genomic_DNA"/>
</dbReference>
<protein>
    <submittedName>
        <fullName evidence="2">Alpha/beta hydrolase</fullName>
    </submittedName>
</protein>
<dbReference type="PANTHER" id="PTHR13136:SF11">
    <property type="entry name" value="TESTIS-EXPRESSED PROTEIN 30"/>
    <property type="match status" value="1"/>
</dbReference>
<gene>
    <name evidence="2" type="ORF">E6K81_03510</name>
</gene>
<comment type="caution">
    <text evidence="2">The sequence shown here is derived from an EMBL/GenBank/DDBJ whole genome shotgun (WGS) entry which is preliminary data.</text>
</comment>
<dbReference type="Gene3D" id="3.40.50.1820">
    <property type="entry name" value="alpha/beta hydrolase"/>
    <property type="match status" value="1"/>
</dbReference>
<evidence type="ECO:0000313" key="2">
    <source>
        <dbReference type="EMBL" id="TMQ73677.1"/>
    </source>
</evidence>
<dbReference type="Proteomes" id="UP000319771">
    <property type="component" value="Unassembled WGS sequence"/>
</dbReference>
<proteinExistence type="predicted"/>
<dbReference type="InterPro" id="IPR029058">
    <property type="entry name" value="AB_hydrolase_fold"/>
</dbReference>
<sequence>MTVPGAGEVSALLVMPAKPTALYVLAHGAGAGMRHPFMEAIAQRLAARGVGTLRYQFPYMEQGGRRPDPEPVAVATVRAAVAAGRAAAGGLPLIAGGKSFGGRMTSRAAAAAPLEGVAGLVFLGFPLHPTGRPGTSRADHLDQVQLPMLFLQGTRDTLADLGLLRPVLERVGRRATLEVIEHADHSFHVLKRSGRTDDQALDQLAAAVSAWREGLS</sequence>
<organism evidence="2 3">
    <name type="scientific">Eiseniibacteriota bacterium</name>
    <dbReference type="NCBI Taxonomy" id="2212470"/>
    <lineage>
        <taxon>Bacteria</taxon>
        <taxon>Candidatus Eiseniibacteriota</taxon>
    </lineage>
</organism>
<accession>A0A538UCX9</accession>
<evidence type="ECO:0000259" key="1">
    <source>
        <dbReference type="Pfam" id="PF20408"/>
    </source>
</evidence>
<dbReference type="GO" id="GO:0016787">
    <property type="term" value="F:hydrolase activity"/>
    <property type="evidence" value="ECO:0007669"/>
    <property type="project" value="UniProtKB-KW"/>
</dbReference>
<dbReference type="InterPro" id="IPR026555">
    <property type="entry name" value="NSL3/Tex30"/>
</dbReference>
<reference evidence="2 3" key="1">
    <citation type="journal article" date="2019" name="Nat. Microbiol.">
        <title>Mediterranean grassland soil C-N compound turnover is dependent on rainfall and depth, and is mediated by genomically divergent microorganisms.</title>
        <authorList>
            <person name="Diamond S."/>
            <person name="Andeer P.F."/>
            <person name="Li Z."/>
            <person name="Crits-Christoph A."/>
            <person name="Burstein D."/>
            <person name="Anantharaman K."/>
            <person name="Lane K.R."/>
            <person name="Thomas B.C."/>
            <person name="Pan C."/>
            <person name="Northen T.R."/>
            <person name="Banfield J.F."/>
        </authorList>
    </citation>
    <scope>NUCLEOTIDE SEQUENCE [LARGE SCALE GENOMIC DNA]</scope>
    <source>
        <strain evidence="2">WS_11</strain>
    </source>
</reference>
<dbReference type="SUPFAM" id="SSF53474">
    <property type="entry name" value="alpha/beta-Hydrolases"/>
    <property type="match status" value="1"/>
</dbReference>
<dbReference type="Pfam" id="PF20408">
    <property type="entry name" value="Abhydrolase_11"/>
    <property type="match status" value="1"/>
</dbReference>
<name>A0A538UCX9_UNCEI</name>
<dbReference type="AlphaFoldDB" id="A0A538UCX9"/>